<sequence length="232" mass="25356">MNSKSDTGAETDDGARDGRSQRWDAHREARRTELLRLARKAVHRSGPSASMDDIAAYANTSKSVFYRYFGDKSGLRRDLGAVVVHQMRTAVVGAAKAAPTEEEGLRRMVGAYLELAESSPNVYFFVTAVDHDPLAGAADGTDEPLDTFFRDVTALVAESLTHYLRRTPGTDGEEASQRAQFWPQAAIGMVRAAGEAWLRGTDSPERPSHGEMTEILTGWLVHGIGRPHTKGQ</sequence>
<dbReference type="Pfam" id="PF19344">
    <property type="entry name" value="TetR_C_32"/>
    <property type="match status" value="1"/>
</dbReference>
<gene>
    <name evidence="7" type="ORF">GCM10022377_05150</name>
</gene>
<evidence type="ECO:0000313" key="7">
    <source>
        <dbReference type="EMBL" id="GAA3695258.1"/>
    </source>
</evidence>
<dbReference type="RefSeq" id="WP_344879512.1">
    <property type="nucleotide sequence ID" value="NZ_BAABCJ010000001.1"/>
</dbReference>
<evidence type="ECO:0000256" key="5">
    <source>
        <dbReference type="SAM" id="MobiDB-lite"/>
    </source>
</evidence>
<dbReference type="PROSITE" id="PS50977">
    <property type="entry name" value="HTH_TETR_2"/>
    <property type="match status" value="1"/>
</dbReference>
<evidence type="ECO:0000256" key="4">
    <source>
        <dbReference type="PROSITE-ProRule" id="PRU00335"/>
    </source>
</evidence>
<feature type="DNA-binding region" description="H-T-H motif" evidence="4">
    <location>
        <begin position="50"/>
        <end position="69"/>
    </location>
</feature>
<dbReference type="SUPFAM" id="SSF46689">
    <property type="entry name" value="Homeodomain-like"/>
    <property type="match status" value="1"/>
</dbReference>
<dbReference type="EMBL" id="BAABCJ010000001">
    <property type="protein sequence ID" value="GAA3695258.1"/>
    <property type="molecule type" value="Genomic_DNA"/>
</dbReference>
<feature type="domain" description="HTH tetR-type" evidence="6">
    <location>
        <begin position="28"/>
        <end position="87"/>
    </location>
</feature>
<evidence type="ECO:0000256" key="1">
    <source>
        <dbReference type="ARBA" id="ARBA00023015"/>
    </source>
</evidence>
<evidence type="ECO:0000313" key="8">
    <source>
        <dbReference type="Proteomes" id="UP001501536"/>
    </source>
</evidence>
<feature type="compositionally biased region" description="Basic and acidic residues" evidence="5">
    <location>
        <begin position="13"/>
        <end position="26"/>
    </location>
</feature>
<dbReference type="InterPro" id="IPR045823">
    <property type="entry name" value="TetR_C_32"/>
</dbReference>
<evidence type="ECO:0000256" key="3">
    <source>
        <dbReference type="ARBA" id="ARBA00023163"/>
    </source>
</evidence>
<keyword evidence="8" id="KW-1185">Reference proteome</keyword>
<dbReference type="SUPFAM" id="SSF48498">
    <property type="entry name" value="Tetracyclin repressor-like, C-terminal domain"/>
    <property type="match status" value="1"/>
</dbReference>
<accession>A0ABP7CV23</accession>
<dbReference type="InterPro" id="IPR050109">
    <property type="entry name" value="HTH-type_TetR-like_transc_reg"/>
</dbReference>
<dbReference type="InterPro" id="IPR036271">
    <property type="entry name" value="Tet_transcr_reg_TetR-rel_C_sf"/>
</dbReference>
<keyword evidence="1" id="KW-0805">Transcription regulation</keyword>
<keyword evidence="2 4" id="KW-0238">DNA-binding</keyword>
<reference evidence="8" key="1">
    <citation type="journal article" date="2019" name="Int. J. Syst. Evol. Microbiol.">
        <title>The Global Catalogue of Microorganisms (GCM) 10K type strain sequencing project: providing services to taxonomists for standard genome sequencing and annotation.</title>
        <authorList>
            <consortium name="The Broad Institute Genomics Platform"/>
            <consortium name="The Broad Institute Genome Sequencing Center for Infectious Disease"/>
            <person name="Wu L."/>
            <person name="Ma J."/>
        </authorList>
    </citation>
    <scope>NUCLEOTIDE SEQUENCE [LARGE SCALE GENOMIC DNA]</scope>
    <source>
        <strain evidence="8">JCM 16961</strain>
    </source>
</reference>
<evidence type="ECO:0000256" key="2">
    <source>
        <dbReference type="ARBA" id="ARBA00023125"/>
    </source>
</evidence>
<keyword evidence="3" id="KW-0804">Transcription</keyword>
<dbReference type="PANTHER" id="PTHR30055">
    <property type="entry name" value="HTH-TYPE TRANSCRIPTIONAL REGULATOR RUTR"/>
    <property type="match status" value="1"/>
</dbReference>
<proteinExistence type="predicted"/>
<organism evidence="7 8">
    <name type="scientific">Zhihengliuella alba</name>
    <dbReference type="NCBI Taxonomy" id="547018"/>
    <lineage>
        <taxon>Bacteria</taxon>
        <taxon>Bacillati</taxon>
        <taxon>Actinomycetota</taxon>
        <taxon>Actinomycetes</taxon>
        <taxon>Micrococcales</taxon>
        <taxon>Micrococcaceae</taxon>
        <taxon>Zhihengliuella</taxon>
    </lineage>
</organism>
<dbReference type="Proteomes" id="UP001501536">
    <property type="component" value="Unassembled WGS sequence"/>
</dbReference>
<feature type="region of interest" description="Disordered" evidence="5">
    <location>
        <begin position="1"/>
        <end position="26"/>
    </location>
</feature>
<dbReference type="InterPro" id="IPR009057">
    <property type="entry name" value="Homeodomain-like_sf"/>
</dbReference>
<dbReference type="Gene3D" id="1.10.357.10">
    <property type="entry name" value="Tetracycline Repressor, domain 2"/>
    <property type="match status" value="1"/>
</dbReference>
<protein>
    <recommendedName>
        <fullName evidence="6">HTH tetR-type domain-containing protein</fullName>
    </recommendedName>
</protein>
<dbReference type="PANTHER" id="PTHR30055:SF234">
    <property type="entry name" value="HTH-TYPE TRANSCRIPTIONAL REGULATOR BETI"/>
    <property type="match status" value="1"/>
</dbReference>
<dbReference type="InterPro" id="IPR001647">
    <property type="entry name" value="HTH_TetR"/>
</dbReference>
<name>A0ABP7CV23_9MICC</name>
<evidence type="ECO:0000259" key="6">
    <source>
        <dbReference type="PROSITE" id="PS50977"/>
    </source>
</evidence>
<comment type="caution">
    <text evidence="7">The sequence shown here is derived from an EMBL/GenBank/DDBJ whole genome shotgun (WGS) entry which is preliminary data.</text>
</comment>
<dbReference type="Pfam" id="PF00440">
    <property type="entry name" value="TetR_N"/>
    <property type="match status" value="1"/>
</dbReference>